<dbReference type="AlphaFoldDB" id="A0A840QE38"/>
<protein>
    <submittedName>
        <fullName evidence="2">LysM repeat protein</fullName>
    </submittedName>
</protein>
<evidence type="ECO:0000313" key="3">
    <source>
        <dbReference type="Proteomes" id="UP000584374"/>
    </source>
</evidence>
<name>A0A840QE38_9PSEU</name>
<feature type="domain" description="LysM" evidence="1">
    <location>
        <begin position="10"/>
        <end position="54"/>
    </location>
</feature>
<keyword evidence="3" id="KW-1185">Reference proteome</keyword>
<accession>A0A840QE38</accession>
<dbReference type="PROSITE" id="PS51782">
    <property type="entry name" value="LYSM"/>
    <property type="match status" value="2"/>
</dbReference>
<proteinExistence type="predicted"/>
<dbReference type="CDD" id="cd00118">
    <property type="entry name" value="LysM"/>
    <property type="match status" value="2"/>
</dbReference>
<dbReference type="SMART" id="SM00257">
    <property type="entry name" value="LysM"/>
    <property type="match status" value="2"/>
</dbReference>
<evidence type="ECO:0000313" key="2">
    <source>
        <dbReference type="EMBL" id="MBB5158686.1"/>
    </source>
</evidence>
<dbReference type="GO" id="GO:0008932">
    <property type="term" value="F:lytic endotransglycosylase activity"/>
    <property type="evidence" value="ECO:0007669"/>
    <property type="project" value="TreeGrafter"/>
</dbReference>
<dbReference type="RefSeq" id="WP_184730605.1">
    <property type="nucleotide sequence ID" value="NZ_JACHIW010000002.1"/>
</dbReference>
<dbReference type="Gene3D" id="3.10.350.10">
    <property type="entry name" value="LysM domain"/>
    <property type="match status" value="2"/>
</dbReference>
<dbReference type="Proteomes" id="UP000584374">
    <property type="component" value="Unassembled WGS sequence"/>
</dbReference>
<dbReference type="Pfam" id="PF01476">
    <property type="entry name" value="LysM"/>
    <property type="match status" value="2"/>
</dbReference>
<comment type="caution">
    <text evidence="2">The sequence shown here is derived from an EMBL/GenBank/DDBJ whole genome shotgun (WGS) entry which is preliminary data.</text>
</comment>
<dbReference type="InterPro" id="IPR036779">
    <property type="entry name" value="LysM_dom_sf"/>
</dbReference>
<sequence length="119" mass="13531">MTTAPTNECNTYVVQEGDTLSEIGEWFHVPWQELQRINHIQNPDLIHPGDRLLLSEDHNVCMVYQVQQGDTLTKICRDHGLNDKDDPGKLARYNHMLDPSVDQLADKLCIPQEQPPAAT</sequence>
<dbReference type="SUPFAM" id="SSF54106">
    <property type="entry name" value="LysM domain"/>
    <property type="match status" value="2"/>
</dbReference>
<dbReference type="EMBL" id="JACHIW010000002">
    <property type="protein sequence ID" value="MBB5158686.1"/>
    <property type="molecule type" value="Genomic_DNA"/>
</dbReference>
<dbReference type="PANTHER" id="PTHR33734">
    <property type="entry name" value="LYSM DOMAIN-CONTAINING GPI-ANCHORED PROTEIN 2"/>
    <property type="match status" value="1"/>
</dbReference>
<evidence type="ECO:0000259" key="1">
    <source>
        <dbReference type="PROSITE" id="PS51782"/>
    </source>
</evidence>
<gene>
    <name evidence="2" type="ORF">BJ970_006285</name>
</gene>
<organism evidence="2 3">
    <name type="scientific">Saccharopolyspora phatthalungensis</name>
    <dbReference type="NCBI Taxonomy" id="664693"/>
    <lineage>
        <taxon>Bacteria</taxon>
        <taxon>Bacillati</taxon>
        <taxon>Actinomycetota</taxon>
        <taxon>Actinomycetes</taxon>
        <taxon>Pseudonocardiales</taxon>
        <taxon>Pseudonocardiaceae</taxon>
        <taxon>Saccharopolyspora</taxon>
    </lineage>
</organism>
<dbReference type="InterPro" id="IPR018392">
    <property type="entry name" value="LysM"/>
</dbReference>
<feature type="domain" description="LysM" evidence="1">
    <location>
        <begin position="62"/>
        <end position="110"/>
    </location>
</feature>
<dbReference type="PANTHER" id="PTHR33734:SF22">
    <property type="entry name" value="MEMBRANE-BOUND LYTIC MUREIN TRANSGLYCOSYLASE D"/>
    <property type="match status" value="1"/>
</dbReference>
<reference evidence="2 3" key="1">
    <citation type="submission" date="2020-08" db="EMBL/GenBank/DDBJ databases">
        <title>Sequencing the genomes of 1000 actinobacteria strains.</title>
        <authorList>
            <person name="Klenk H.-P."/>
        </authorList>
    </citation>
    <scope>NUCLEOTIDE SEQUENCE [LARGE SCALE GENOMIC DNA]</scope>
    <source>
        <strain evidence="2 3">DSM 45584</strain>
    </source>
</reference>